<evidence type="ECO:0000256" key="1">
    <source>
        <dbReference type="ARBA" id="ARBA00007898"/>
    </source>
</evidence>
<evidence type="ECO:0000256" key="9">
    <source>
        <dbReference type="SAM" id="SignalP"/>
    </source>
</evidence>
<dbReference type="SUPFAM" id="SSF56601">
    <property type="entry name" value="beta-lactamase/transpeptidase-like"/>
    <property type="match status" value="1"/>
</dbReference>
<dbReference type="InterPro" id="IPR001460">
    <property type="entry name" value="PCN-bd_Tpept"/>
</dbReference>
<accession>D1AEN2</accession>
<comment type="similarity">
    <text evidence="1 7">Belongs to the class-D beta-lactamase family.</text>
</comment>
<evidence type="ECO:0000256" key="4">
    <source>
        <dbReference type="ARBA" id="ARBA00022801"/>
    </source>
</evidence>
<dbReference type="AlphaFoldDB" id="D1AEN2"/>
<dbReference type="EMBL" id="CP001738">
    <property type="protein sequence ID" value="ACY97607.1"/>
    <property type="molecule type" value="Genomic_DNA"/>
</dbReference>
<comment type="catalytic activity">
    <reaction evidence="7">
        <text>a beta-lactam + H2O = a substituted beta-amino acid</text>
        <dbReference type="Rhea" id="RHEA:20401"/>
        <dbReference type="ChEBI" id="CHEBI:15377"/>
        <dbReference type="ChEBI" id="CHEBI:35627"/>
        <dbReference type="ChEBI" id="CHEBI:140347"/>
        <dbReference type="EC" id="3.5.2.6"/>
    </reaction>
</comment>
<evidence type="ECO:0000256" key="3">
    <source>
        <dbReference type="ARBA" id="ARBA00022729"/>
    </source>
</evidence>
<dbReference type="PROSITE" id="PS51257">
    <property type="entry name" value="PROKAR_LIPOPROTEIN"/>
    <property type="match status" value="1"/>
</dbReference>
<dbReference type="Pfam" id="PF00905">
    <property type="entry name" value="Transpeptidase"/>
    <property type="match status" value="1"/>
</dbReference>
<keyword evidence="12" id="KW-1185">Reference proteome</keyword>
<feature type="chain" id="PRO_5003020723" description="Beta-lactamase" evidence="9">
    <location>
        <begin position="34"/>
        <end position="300"/>
    </location>
</feature>
<dbReference type="RefSeq" id="WP_012852391.1">
    <property type="nucleotide sequence ID" value="NC_013510.1"/>
</dbReference>
<evidence type="ECO:0000256" key="6">
    <source>
        <dbReference type="PIRSR" id="PIRSR602137-50"/>
    </source>
</evidence>
<dbReference type="EC" id="3.5.2.6" evidence="2 7"/>
<dbReference type="eggNOG" id="COG2602">
    <property type="taxonomic scope" value="Bacteria"/>
</dbReference>
<reference evidence="11 12" key="1">
    <citation type="journal article" date="2011" name="Stand. Genomic Sci.">
        <title>Complete genome sequence of Thermomonospora curvata type strain (B9).</title>
        <authorList>
            <person name="Chertkov O."/>
            <person name="Sikorski J."/>
            <person name="Nolan M."/>
            <person name="Lapidus A."/>
            <person name="Lucas S."/>
            <person name="Del Rio T.G."/>
            <person name="Tice H."/>
            <person name="Cheng J.F."/>
            <person name="Goodwin L."/>
            <person name="Pitluck S."/>
            <person name="Liolios K."/>
            <person name="Ivanova N."/>
            <person name="Mavromatis K."/>
            <person name="Mikhailova N."/>
            <person name="Ovchinnikova G."/>
            <person name="Pati A."/>
            <person name="Chen A."/>
            <person name="Palaniappan K."/>
            <person name="Djao O.D."/>
            <person name="Land M."/>
            <person name="Hauser L."/>
            <person name="Chang Y.J."/>
            <person name="Jeffries C.D."/>
            <person name="Brettin T."/>
            <person name="Han C."/>
            <person name="Detter J.C."/>
            <person name="Rohde M."/>
            <person name="Goker M."/>
            <person name="Woyke T."/>
            <person name="Bristow J."/>
            <person name="Eisen J.A."/>
            <person name="Markowitz V."/>
            <person name="Hugenholtz P."/>
            <person name="Klenk H.P."/>
            <person name="Kyrpides N.C."/>
        </authorList>
    </citation>
    <scope>NUCLEOTIDE SEQUENCE [LARGE SCALE GENOMIC DNA]</scope>
    <source>
        <strain evidence="12">ATCC 19995 / DSM 43183 / JCM 3096 / KCTC 9072 / NBRC 15933 / NCIMB 10081 / Henssen B9</strain>
    </source>
</reference>
<evidence type="ECO:0000256" key="5">
    <source>
        <dbReference type="ARBA" id="ARBA00023251"/>
    </source>
</evidence>
<dbReference type="InterPro" id="IPR012338">
    <property type="entry name" value="Beta-lactam/transpept-like"/>
</dbReference>
<keyword evidence="3 9" id="KW-0732">Signal</keyword>
<feature type="active site" description="Acyl-ester intermediate" evidence="6">
    <location>
        <position position="102"/>
    </location>
</feature>
<evidence type="ECO:0000256" key="2">
    <source>
        <dbReference type="ARBA" id="ARBA00012865"/>
    </source>
</evidence>
<dbReference type="Gene3D" id="3.40.710.10">
    <property type="entry name" value="DD-peptidase/beta-lactamase superfamily"/>
    <property type="match status" value="1"/>
</dbReference>
<evidence type="ECO:0000259" key="10">
    <source>
        <dbReference type="Pfam" id="PF00905"/>
    </source>
</evidence>
<dbReference type="GO" id="GO:0008658">
    <property type="term" value="F:penicillin binding"/>
    <property type="evidence" value="ECO:0007669"/>
    <property type="project" value="InterPro"/>
</dbReference>
<sequence>MPPHRPAPAPRRPRTGRLAAVLTALTLLGAACAAPATPPRAAQSTTATAPHSRPASPQVRDDLLEVFRQASVTGTFVLMEAESGRTTVVGRERAARRYVPASTFKIPHSLIALETGAVADAEEVIPYGGRPQPRPEWERDMTLREAIAASNVPVFQTLARRIGLARERHWLRRLGYGNRQTGTALDRFWLDGPLAISALEQTGFLARLATGRLPASRRHQRLVRDLLRVERTVDYALFAKTGWGTAGDPGIGWWVGWVERDGRIWTFALNIDVGDDRDAALRIPLGRRLLHRLGVLPYPA</sequence>
<feature type="compositionally biased region" description="Low complexity" evidence="8">
    <location>
        <begin position="37"/>
        <end position="50"/>
    </location>
</feature>
<dbReference type="NCBIfam" id="NF012161">
    <property type="entry name" value="bla_class_D_main"/>
    <property type="match status" value="1"/>
</dbReference>
<evidence type="ECO:0000256" key="8">
    <source>
        <dbReference type="SAM" id="MobiDB-lite"/>
    </source>
</evidence>
<evidence type="ECO:0000313" key="12">
    <source>
        <dbReference type="Proteomes" id="UP000001918"/>
    </source>
</evidence>
<name>D1AEN2_THECD</name>
<dbReference type="InterPro" id="IPR002137">
    <property type="entry name" value="Beta-lactam_class-D_AS"/>
</dbReference>
<evidence type="ECO:0000256" key="7">
    <source>
        <dbReference type="RuleBase" id="RU361140"/>
    </source>
</evidence>
<organism evidence="11 12">
    <name type="scientific">Thermomonospora curvata (strain ATCC 19995 / DSM 43183 / JCM 3096 / KCTC 9072 / NBRC 15933 / NCIMB 10081 / Henssen B9)</name>
    <dbReference type="NCBI Taxonomy" id="471852"/>
    <lineage>
        <taxon>Bacteria</taxon>
        <taxon>Bacillati</taxon>
        <taxon>Actinomycetota</taxon>
        <taxon>Actinomycetes</taxon>
        <taxon>Streptosporangiales</taxon>
        <taxon>Thermomonosporaceae</taxon>
        <taxon>Thermomonospora</taxon>
    </lineage>
</organism>
<evidence type="ECO:0000313" key="11">
    <source>
        <dbReference type="EMBL" id="ACY97607.1"/>
    </source>
</evidence>
<proteinExistence type="inferred from homology"/>
<dbReference type="GO" id="GO:0046677">
    <property type="term" value="P:response to antibiotic"/>
    <property type="evidence" value="ECO:0007669"/>
    <property type="project" value="UniProtKB-UniRule"/>
</dbReference>
<dbReference type="GO" id="GO:0008800">
    <property type="term" value="F:beta-lactamase activity"/>
    <property type="evidence" value="ECO:0007669"/>
    <property type="project" value="UniProtKB-UniRule"/>
</dbReference>
<feature type="region of interest" description="Disordered" evidence="8">
    <location>
        <begin position="37"/>
        <end position="58"/>
    </location>
</feature>
<feature type="signal peptide" evidence="9">
    <location>
        <begin position="1"/>
        <end position="33"/>
    </location>
</feature>
<dbReference type="HOGENOM" id="CLU_035412_3_1_11"/>
<dbReference type="PROSITE" id="PS00337">
    <property type="entry name" value="BETA_LACTAMASE_D"/>
    <property type="match status" value="1"/>
</dbReference>
<dbReference type="OrthoDB" id="9762883at2"/>
<keyword evidence="5 7" id="KW-0046">Antibiotic resistance</keyword>
<feature type="domain" description="Penicillin-binding protein transpeptidase" evidence="10">
    <location>
        <begin position="74"/>
        <end position="280"/>
    </location>
</feature>
<dbReference type="KEGG" id="tcu:Tcur_2040"/>
<protein>
    <recommendedName>
        <fullName evidence="2 7">Beta-lactamase</fullName>
        <ecNumber evidence="2 7">3.5.2.6</ecNumber>
    </recommendedName>
</protein>
<gene>
    <name evidence="11" type="ordered locus">Tcur_2040</name>
</gene>
<dbReference type="Proteomes" id="UP000001918">
    <property type="component" value="Chromosome"/>
</dbReference>
<dbReference type="GO" id="GO:0017001">
    <property type="term" value="P:antibiotic catabolic process"/>
    <property type="evidence" value="ECO:0007669"/>
    <property type="project" value="InterPro"/>
</dbReference>
<keyword evidence="4 7" id="KW-0378">Hydrolase</keyword>
<feature type="modified residue" description="N6-carboxylysine" evidence="6">
    <location>
        <position position="105"/>
    </location>
</feature>